<dbReference type="Proteomes" id="UP000790580">
    <property type="component" value="Unassembled WGS sequence"/>
</dbReference>
<accession>A0ABS6JNP5</accession>
<dbReference type="InterPro" id="IPR036953">
    <property type="entry name" value="GreA/GreB_C_sf"/>
</dbReference>
<comment type="caution">
    <text evidence="2">The sequence shown here is derived from an EMBL/GenBank/DDBJ whole genome shotgun (WGS) entry which is preliminary data.</text>
</comment>
<dbReference type="GO" id="GO:0003746">
    <property type="term" value="F:translation elongation factor activity"/>
    <property type="evidence" value="ECO:0007669"/>
    <property type="project" value="UniProtKB-KW"/>
</dbReference>
<organism evidence="2 3">
    <name type="scientific">Evansella alkalicola</name>
    <dbReference type="NCBI Taxonomy" id="745819"/>
    <lineage>
        <taxon>Bacteria</taxon>
        <taxon>Bacillati</taxon>
        <taxon>Bacillota</taxon>
        <taxon>Bacilli</taxon>
        <taxon>Bacillales</taxon>
        <taxon>Bacillaceae</taxon>
        <taxon>Evansella</taxon>
    </lineage>
</organism>
<protein>
    <submittedName>
        <fullName evidence="2">GreA/GreB family elongation factor</fullName>
    </submittedName>
</protein>
<dbReference type="SUPFAM" id="SSF54534">
    <property type="entry name" value="FKBP-like"/>
    <property type="match status" value="1"/>
</dbReference>
<dbReference type="EMBL" id="JAHQCR010000012">
    <property type="protein sequence ID" value="MBU9720108.1"/>
    <property type="molecule type" value="Genomic_DNA"/>
</dbReference>
<evidence type="ECO:0000313" key="3">
    <source>
        <dbReference type="Proteomes" id="UP000790580"/>
    </source>
</evidence>
<gene>
    <name evidence="2" type="ORF">KS407_01460</name>
</gene>
<dbReference type="InterPro" id="IPR001437">
    <property type="entry name" value="Tscrpt_elong_fac_GreA/B_C"/>
</dbReference>
<sequence length="149" mass="17192">MSHKIELNMQKVEDELIHQVSYFKTNMGKFVDQFSNDWSYKKRKTLIDFIEEYVAYLEAILENLSEEKLRTTVLIGSKVDVLYVDENEIDTITIVFPDQANLDENKVSFLSPFGYQLLMKESGSRISLDLPAGETTVSIEDIEFSIAHI</sequence>
<keyword evidence="3" id="KW-1185">Reference proteome</keyword>
<dbReference type="Pfam" id="PF01272">
    <property type="entry name" value="GreA_GreB"/>
    <property type="match status" value="1"/>
</dbReference>
<keyword evidence="2" id="KW-0251">Elongation factor</keyword>
<name>A0ABS6JNP5_9BACI</name>
<evidence type="ECO:0000259" key="1">
    <source>
        <dbReference type="Pfam" id="PF01272"/>
    </source>
</evidence>
<dbReference type="PANTHER" id="PTHR30437">
    <property type="entry name" value="TRANSCRIPTION ELONGATION FACTOR GREA"/>
    <property type="match status" value="1"/>
</dbReference>
<reference evidence="2 3" key="1">
    <citation type="submission" date="2021-06" db="EMBL/GenBank/DDBJ databases">
        <title>Bacillus sp. RD4P76, an endophyte from a halophyte.</title>
        <authorList>
            <person name="Sun J.-Q."/>
        </authorList>
    </citation>
    <scope>NUCLEOTIDE SEQUENCE [LARGE SCALE GENOMIC DNA]</scope>
    <source>
        <strain evidence="2 3">JCM 17098</strain>
    </source>
</reference>
<dbReference type="Gene3D" id="3.10.50.30">
    <property type="entry name" value="Transcription elongation factor, GreA/GreB, C-terminal domain"/>
    <property type="match status" value="1"/>
</dbReference>
<proteinExistence type="predicted"/>
<dbReference type="RefSeq" id="WP_088073562.1">
    <property type="nucleotide sequence ID" value="NZ_JAHQCR010000012.1"/>
</dbReference>
<dbReference type="InterPro" id="IPR023459">
    <property type="entry name" value="Tscrpt_elong_fac_GreA/B_fam"/>
</dbReference>
<keyword evidence="2" id="KW-0648">Protein biosynthesis</keyword>
<dbReference type="PANTHER" id="PTHR30437:SF4">
    <property type="entry name" value="TRANSCRIPTION ELONGATION FACTOR GREA"/>
    <property type="match status" value="1"/>
</dbReference>
<evidence type="ECO:0000313" key="2">
    <source>
        <dbReference type="EMBL" id="MBU9720108.1"/>
    </source>
</evidence>
<feature type="domain" description="Transcription elongation factor GreA/GreB C-terminal" evidence="1">
    <location>
        <begin position="71"/>
        <end position="143"/>
    </location>
</feature>
<dbReference type="PIRSF" id="PIRSF006092">
    <property type="entry name" value="GreA_GreB"/>
    <property type="match status" value="1"/>
</dbReference>